<dbReference type="RefSeq" id="YP_009810842.1">
    <property type="nucleotide sequence ID" value="NC_048049.1"/>
</dbReference>
<accession>A0A385EFB1</accession>
<organism evidence="1 2">
    <name type="scientific">Synechococcus phage S-T4</name>
    <dbReference type="NCBI Taxonomy" id="2268578"/>
    <lineage>
        <taxon>Viruses</taxon>
        <taxon>Duplodnaviria</taxon>
        <taxon>Heunggongvirae</taxon>
        <taxon>Uroviricota</taxon>
        <taxon>Caudoviricetes</taxon>
        <taxon>Pantevenvirales</taxon>
        <taxon>Kyanoviridae</taxon>
        <taxon>Tamkungvirus</taxon>
        <taxon>Tamkungvirus ST4</taxon>
    </lineage>
</organism>
<evidence type="ECO:0000313" key="1">
    <source>
        <dbReference type="EMBL" id="AXQ70483.1"/>
    </source>
</evidence>
<dbReference type="GeneID" id="55001864"/>
<proteinExistence type="predicted"/>
<keyword evidence="2" id="KW-1185">Reference proteome</keyword>
<dbReference type="EMBL" id="MH412654">
    <property type="protein sequence ID" value="AXQ70483.1"/>
    <property type="molecule type" value="Genomic_DNA"/>
</dbReference>
<sequence length="67" mass="8002">MTTIVNHLTAFWTVVVMNCIQPANWEYCLPVHEWLLPEISQGIQIYLDKKLDFLYKNEREYLDSVVE</sequence>
<protein>
    <submittedName>
        <fullName evidence="1">Uncharacterized protein</fullName>
    </submittedName>
</protein>
<reference evidence="2" key="1">
    <citation type="submission" date="2018-05" db="EMBL/GenBank/DDBJ databases">
        <authorList>
            <person name="You S."/>
        </authorList>
    </citation>
    <scope>NUCLEOTIDE SEQUENCE [LARGE SCALE GENOMIC DNA]</scope>
</reference>
<evidence type="ECO:0000313" key="2">
    <source>
        <dbReference type="Proteomes" id="UP000257648"/>
    </source>
</evidence>
<dbReference type="Proteomes" id="UP000257648">
    <property type="component" value="Segment"/>
</dbReference>
<name>A0A385EFB1_9CAUD</name>
<dbReference type="KEGG" id="vg:55001864"/>